<dbReference type="SUPFAM" id="SSF56601">
    <property type="entry name" value="beta-lactamase/transpeptidase-like"/>
    <property type="match status" value="1"/>
</dbReference>
<keyword evidence="5" id="KW-1185">Reference proteome</keyword>
<gene>
    <name evidence="4" type="ORF">ACFSJT_03405</name>
</gene>
<comment type="subcellular location">
    <subcellularLocation>
        <location evidence="1">Membrane</location>
    </subcellularLocation>
</comment>
<dbReference type="EC" id="3.-.-.-" evidence="4"/>
<evidence type="ECO:0000256" key="2">
    <source>
        <dbReference type="ARBA" id="ARBA00023136"/>
    </source>
</evidence>
<dbReference type="InterPro" id="IPR012338">
    <property type="entry name" value="Beta-lactam/transpept-like"/>
</dbReference>
<keyword evidence="4" id="KW-0378">Hydrolase</keyword>
<dbReference type="PANTHER" id="PTHR46825">
    <property type="entry name" value="D-ALANYL-D-ALANINE-CARBOXYPEPTIDASE/ENDOPEPTIDASE AMPH"/>
    <property type="match status" value="1"/>
</dbReference>
<dbReference type="EMBL" id="JBHUHY010000002">
    <property type="protein sequence ID" value="MFD2185824.1"/>
    <property type="molecule type" value="Genomic_DNA"/>
</dbReference>
<reference evidence="5" key="1">
    <citation type="journal article" date="2019" name="Int. J. Syst. Evol. Microbiol.">
        <title>The Global Catalogue of Microorganisms (GCM) 10K type strain sequencing project: providing services to taxonomists for standard genome sequencing and annotation.</title>
        <authorList>
            <consortium name="The Broad Institute Genomics Platform"/>
            <consortium name="The Broad Institute Genome Sequencing Center for Infectious Disease"/>
            <person name="Wu L."/>
            <person name="Ma J."/>
        </authorList>
    </citation>
    <scope>NUCLEOTIDE SEQUENCE [LARGE SCALE GENOMIC DNA]</scope>
    <source>
        <strain evidence="5">DT92</strain>
    </source>
</reference>
<dbReference type="InterPro" id="IPR001466">
    <property type="entry name" value="Beta-lactam-related"/>
</dbReference>
<dbReference type="PANTHER" id="PTHR46825:SF11">
    <property type="entry name" value="PENICILLIN-BINDING PROTEIN 4"/>
    <property type="match status" value="1"/>
</dbReference>
<accession>A0ABW5AVE5</accession>
<name>A0ABW5AVE5_9FLAO</name>
<dbReference type="Proteomes" id="UP001597344">
    <property type="component" value="Unassembled WGS sequence"/>
</dbReference>
<evidence type="ECO:0000313" key="5">
    <source>
        <dbReference type="Proteomes" id="UP001597344"/>
    </source>
</evidence>
<organism evidence="4 5">
    <name type="scientific">Aquimarina celericrescens</name>
    <dbReference type="NCBI Taxonomy" id="1964542"/>
    <lineage>
        <taxon>Bacteria</taxon>
        <taxon>Pseudomonadati</taxon>
        <taxon>Bacteroidota</taxon>
        <taxon>Flavobacteriia</taxon>
        <taxon>Flavobacteriales</taxon>
        <taxon>Flavobacteriaceae</taxon>
        <taxon>Aquimarina</taxon>
    </lineage>
</organism>
<dbReference type="GO" id="GO:0016787">
    <property type="term" value="F:hydrolase activity"/>
    <property type="evidence" value="ECO:0007669"/>
    <property type="project" value="UniProtKB-KW"/>
</dbReference>
<proteinExistence type="predicted"/>
<protein>
    <submittedName>
        <fullName evidence="4">Serine hydrolase domain-containing protein</fullName>
        <ecNumber evidence="4">3.-.-.-</ecNumber>
    </submittedName>
</protein>
<evidence type="ECO:0000259" key="3">
    <source>
        <dbReference type="Pfam" id="PF00144"/>
    </source>
</evidence>
<keyword evidence="2" id="KW-0472">Membrane</keyword>
<dbReference type="Pfam" id="PF00144">
    <property type="entry name" value="Beta-lactamase"/>
    <property type="match status" value="1"/>
</dbReference>
<dbReference type="Gene3D" id="3.40.710.10">
    <property type="entry name" value="DD-peptidase/beta-lactamase superfamily"/>
    <property type="match status" value="1"/>
</dbReference>
<dbReference type="RefSeq" id="WP_378318792.1">
    <property type="nucleotide sequence ID" value="NZ_JBHUHY010000002.1"/>
</dbReference>
<evidence type="ECO:0000256" key="1">
    <source>
        <dbReference type="ARBA" id="ARBA00004370"/>
    </source>
</evidence>
<dbReference type="PROSITE" id="PS51257">
    <property type="entry name" value="PROKAR_LIPOPROTEIN"/>
    <property type="match status" value="1"/>
</dbReference>
<sequence length="415" mass="46596">MNKSTILVVIGLFLLSCNQKGTSNKEPEKEISAVADSLTLALQKIQKEGQINGFGVAIVDKDTVLYENGIGYADLDNEVAYTQNTLQNIASISKTFIGIALLKAQEMGKLKLDDPIQKHLPFTVENPFFPEKPITIRHLATHTSTIVDTDVYDEESYILKTERDSVNAKSIEIPENFNAPEKKTSMSDFLQSVLSENGKWYSKEGFLDKKPGELFEYTNVGATLAALIIENATGEKFNEFTTKYILKPLEMNASGWSFDAIDVSMHSKLYKTPTTELPLYSLITYPDGGFITSSHDMNTYLIELINGYSENGTVLTNESYKELFTKQLDANHFTERNEENPYNDEYNSGIFMGFSAKGYVGHTGGDPGVSTFMFFDSKKKIGRVLLINTDLNNKEGVEQFFSIWDTLEEYQEKLN</sequence>
<comment type="caution">
    <text evidence="4">The sequence shown here is derived from an EMBL/GenBank/DDBJ whole genome shotgun (WGS) entry which is preliminary data.</text>
</comment>
<feature type="domain" description="Beta-lactamase-related" evidence="3">
    <location>
        <begin position="42"/>
        <end position="406"/>
    </location>
</feature>
<dbReference type="InterPro" id="IPR050491">
    <property type="entry name" value="AmpC-like"/>
</dbReference>
<evidence type="ECO:0000313" key="4">
    <source>
        <dbReference type="EMBL" id="MFD2185824.1"/>
    </source>
</evidence>